<feature type="compositionally biased region" description="Low complexity" evidence="1">
    <location>
        <begin position="125"/>
        <end position="134"/>
    </location>
</feature>
<dbReference type="Pfam" id="PF07883">
    <property type="entry name" value="Cupin_2"/>
    <property type="match status" value="1"/>
</dbReference>
<name>A0ABS9ISQ7_9ACTN</name>
<protein>
    <submittedName>
        <fullName evidence="3">Cupin domain-containing protein</fullName>
    </submittedName>
</protein>
<evidence type="ECO:0000259" key="2">
    <source>
        <dbReference type="Pfam" id="PF07883"/>
    </source>
</evidence>
<dbReference type="RefSeq" id="WP_236997827.1">
    <property type="nucleotide sequence ID" value="NZ_JAKKOR010000007.1"/>
</dbReference>
<feature type="region of interest" description="Disordered" evidence="1">
    <location>
        <begin position="108"/>
        <end position="134"/>
    </location>
</feature>
<dbReference type="InterPro" id="IPR011051">
    <property type="entry name" value="RmlC_Cupin_sf"/>
</dbReference>
<accession>A0ABS9ISQ7</accession>
<feature type="domain" description="Cupin type-2" evidence="2">
    <location>
        <begin position="45"/>
        <end position="106"/>
    </location>
</feature>
<gene>
    <name evidence="3" type="ORF">L5G33_08910</name>
</gene>
<evidence type="ECO:0000313" key="4">
    <source>
        <dbReference type="Proteomes" id="UP001200110"/>
    </source>
</evidence>
<dbReference type="EMBL" id="JAKKOR010000007">
    <property type="protein sequence ID" value="MCF8588583.1"/>
    <property type="molecule type" value="Genomic_DNA"/>
</dbReference>
<evidence type="ECO:0000256" key="1">
    <source>
        <dbReference type="SAM" id="MobiDB-lite"/>
    </source>
</evidence>
<proteinExistence type="predicted"/>
<sequence>MTEPLFTYLTGLADPNRDGESDRPAIKRINRSESETIVRLAFRAGQVMAEHLAAHPIVVLGQTGAIDFTVDGQTLRLEPGTAIRVDARTLHSLRAVSDGTVTLVIVHGTQDRGTQDRGTQDRGTQDQGTQDQGT</sequence>
<dbReference type="Proteomes" id="UP001200110">
    <property type="component" value="Unassembled WGS sequence"/>
</dbReference>
<reference evidence="3 4" key="1">
    <citation type="submission" date="2022-01" db="EMBL/GenBank/DDBJ databases">
        <authorList>
            <person name="Huang Y."/>
        </authorList>
    </citation>
    <scope>NUCLEOTIDE SEQUENCE [LARGE SCALE GENOMIC DNA]</scope>
    <source>
        <strain evidence="3 4">HY366</strain>
    </source>
</reference>
<dbReference type="SUPFAM" id="SSF51182">
    <property type="entry name" value="RmlC-like cupins"/>
    <property type="match status" value="1"/>
</dbReference>
<dbReference type="InterPro" id="IPR014710">
    <property type="entry name" value="RmlC-like_jellyroll"/>
</dbReference>
<organism evidence="3 4">
    <name type="scientific">Gordonia liuliyuniae</name>
    <dbReference type="NCBI Taxonomy" id="2911517"/>
    <lineage>
        <taxon>Bacteria</taxon>
        <taxon>Bacillati</taxon>
        <taxon>Actinomycetota</taxon>
        <taxon>Actinomycetes</taxon>
        <taxon>Mycobacteriales</taxon>
        <taxon>Gordoniaceae</taxon>
        <taxon>Gordonia</taxon>
    </lineage>
</organism>
<comment type="caution">
    <text evidence="3">The sequence shown here is derived from an EMBL/GenBank/DDBJ whole genome shotgun (WGS) entry which is preliminary data.</text>
</comment>
<evidence type="ECO:0000313" key="3">
    <source>
        <dbReference type="EMBL" id="MCF8588583.1"/>
    </source>
</evidence>
<dbReference type="InterPro" id="IPR013096">
    <property type="entry name" value="Cupin_2"/>
</dbReference>
<keyword evidence="4" id="KW-1185">Reference proteome</keyword>
<feature type="compositionally biased region" description="Basic and acidic residues" evidence="1">
    <location>
        <begin position="109"/>
        <end position="124"/>
    </location>
</feature>
<dbReference type="Gene3D" id="2.60.120.10">
    <property type="entry name" value="Jelly Rolls"/>
    <property type="match status" value="1"/>
</dbReference>